<organism evidence="11 12">
    <name type="scientific">Candidatus Doriopsillibacter californiensis</name>
    <dbReference type="NCBI Taxonomy" id="2970740"/>
    <lineage>
        <taxon>Bacteria</taxon>
        <taxon>Pseudomonadati</taxon>
        <taxon>Pseudomonadota</taxon>
        <taxon>Gammaproteobacteria</taxon>
        <taxon>Candidatus Tethybacterales</taxon>
        <taxon>Candidatus Persebacteraceae</taxon>
        <taxon>Candidatus Doriopsillibacter</taxon>
    </lineage>
</organism>
<comment type="caution">
    <text evidence="11">The sequence shown here is derived from an EMBL/GenBank/DDBJ whole genome shotgun (WGS) entry which is preliminary data.</text>
</comment>
<feature type="transmembrane region" description="Helical" evidence="9">
    <location>
        <begin position="12"/>
        <end position="31"/>
    </location>
</feature>
<feature type="transmembrane region" description="Helical" evidence="9">
    <location>
        <begin position="279"/>
        <end position="303"/>
    </location>
</feature>
<evidence type="ECO:0000256" key="3">
    <source>
        <dbReference type="ARBA" id="ARBA00022475"/>
    </source>
</evidence>
<comment type="subunit">
    <text evidence="9">The complex comprises the extracytoplasmic solute receptor protein and the two transmembrane proteins.</text>
</comment>
<keyword evidence="2 9" id="KW-0813">Transport</keyword>
<evidence type="ECO:0000256" key="9">
    <source>
        <dbReference type="RuleBase" id="RU369079"/>
    </source>
</evidence>
<keyword evidence="7 9" id="KW-0472">Membrane</keyword>
<feature type="transmembrane region" description="Helical" evidence="9">
    <location>
        <begin position="60"/>
        <end position="79"/>
    </location>
</feature>
<feature type="domain" description="Tripartite ATP-independent periplasmic transporters DctQ component" evidence="10">
    <location>
        <begin position="219"/>
        <end position="348"/>
    </location>
</feature>
<reference evidence="11" key="2">
    <citation type="journal article" date="2023" name="Microbiome">
        <title>Synthase-selected sorting approach identifies a beta-lactone synthase in a nudibranch symbiotic bacterium.</title>
        <authorList>
            <person name="Dzunkova M."/>
            <person name="La Clair J.J."/>
            <person name="Tyml T."/>
            <person name="Doud D."/>
            <person name="Schulz F."/>
            <person name="Piquer-Esteban S."/>
            <person name="Porcel Sanchis D."/>
            <person name="Osborn A."/>
            <person name="Robinson D."/>
            <person name="Louie K.B."/>
            <person name="Bowen B.P."/>
            <person name="Bowers R.M."/>
            <person name="Lee J."/>
            <person name="Arnau V."/>
            <person name="Diaz-Villanueva W."/>
            <person name="Stepanauskas R."/>
            <person name="Gosliner T."/>
            <person name="Date S.V."/>
            <person name="Northen T.R."/>
            <person name="Cheng J.F."/>
            <person name="Burkart M.D."/>
            <person name="Woyke T."/>
        </authorList>
    </citation>
    <scope>NUCLEOTIDE SEQUENCE</scope>
    <source>
        <strain evidence="11">Df01</strain>
    </source>
</reference>
<comment type="subcellular location">
    <subcellularLocation>
        <location evidence="1 9">Cell inner membrane</location>
        <topology evidence="1 9">Multi-pass membrane protein</topology>
    </subcellularLocation>
</comment>
<name>A0ABT7QLP8_9GAMM</name>
<evidence type="ECO:0000313" key="12">
    <source>
        <dbReference type="Proteomes" id="UP001168167"/>
    </source>
</evidence>
<evidence type="ECO:0000256" key="2">
    <source>
        <dbReference type="ARBA" id="ARBA00022448"/>
    </source>
</evidence>
<comment type="similarity">
    <text evidence="8 9">Belongs to the TRAP transporter small permease family.</text>
</comment>
<protein>
    <recommendedName>
        <fullName evidence="9">TRAP transporter small permease protein</fullName>
    </recommendedName>
</protein>
<accession>A0ABT7QLP8</accession>
<evidence type="ECO:0000256" key="8">
    <source>
        <dbReference type="ARBA" id="ARBA00038436"/>
    </source>
</evidence>
<proteinExistence type="inferred from homology"/>
<evidence type="ECO:0000256" key="1">
    <source>
        <dbReference type="ARBA" id="ARBA00004429"/>
    </source>
</evidence>
<evidence type="ECO:0000256" key="4">
    <source>
        <dbReference type="ARBA" id="ARBA00022519"/>
    </source>
</evidence>
<feature type="transmembrane region" description="Helical" evidence="9">
    <location>
        <begin position="323"/>
        <end position="345"/>
    </location>
</feature>
<comment type="caution">
    <text evidence="9">Lacks conserved residue(s) required for the propagation of feature annotation.</text>
</comment>
<gene>
    <name evidence="11" type="ORF">NQX30_04435</name>
</gene>
<dbReference type="PANTHER" id="PTHR35011:SF4">
    <property type="entry name" value="SLL1102 PROTEIN"/>
    <property type="match status" value="1"/>
</dbReference>
<feature type="transmembrane region" description="Helical" evidence="9">
    <location>
        <begin position="210"/>
        <end position="230"/>
    </location>
</feature>
<evidence type="ECO:0000256" key="5">
    <source>
        <dbReference type="ARBA" id="ARBA00022692"/>
    </source>
</evidence>
<keyword evidence="3" id="KW-1003">Cell membrane</keyword>
<dbReference type="PANTHER" id="PTHR35011">
    <property type="entry name" value="2,3-DIKETO-L-GULONATE TRAP TRANSPORTER SMALL PERMEASE PROTEIN YIAM"/>
    <property type="match status" value="1"/>
</dbReference>
<evidence type="ECO:0000256" key="7">
    <source>
        <dbReference type="ARBA" id="ARBA00023136"/>
    </source>
</evidence>
<keyword evidence="6 9" id="KW-1133">Transmembrane helix</keyword>
<evidence type="ECO:0000313" key="11">
    <source>
        <dbReference type="EMBL" id="MDM5147617.1"/>
    </source>
</evidence>
<dbReference type="InterPro" id="IPR055348">
    <property type="entry name" value="DctQ"/>
</dbReference>
<dbReference type="Pfam" id="PF04290">
    <property type="entry name" value="DctQ"/>
    <property type="match status" value="1"/>
</dbReference>
<keyword evidence="4 9" id="KW-0997">Cell inner membrane</keyword>
<dbReference type="InterPro" id="IPR007387">
    <property type="entry name" value="TRAP_DctQ"/>
</dbReference>
<evidence type="ECO:0000259" key="10">
    <source>
        <dbReference type="Pfam" id="PF04290"/>
    </source>
</evidence>
<dbReference type="EMBL" id="JANQAO010000002">
    <property type="protein sequence ID" value="MDM5147617.1"/>
    <property type="molecule type" value="Genomic_DNA"/>
</dbReference>
<feature type="transmembrane region" description="Helical" evidence="9">
    <location>
        <begin position="242"/>
        <end position="258"/>
    </location>
</feature>
<keyword evidence="12" id="KW-1185">Reference proteome</keyword>
<feature type="transmembrane region" description="Helical" evidence="9">
    <location>
        <begin position="144"/>
        <end position="163"/>
    </location>
</feature>
<keyword evidence="5 9" id="KW-0812">Transmembrane</keyword>
<dbReference type="Proteomes" id="UP001168167">
    <property type="component" value="Unassembled WGS sequence"/>
</dbReference>
<comment type="function">
    <text evidence="9">Part of the tripartite ATP-independent periplasmic (TRAP) transport system.</text>
</comment>
<reference evidence="11" key="1">
    <citation type="submission" date="2022-08" db="EMBL/GenBank/DDBJ databases">
        <authorList>
            <person name="Dzunkova M."/>
            <person name="La Clair J."/>
            <person name="Tyml T."/>
            <person name="Doud D."/>
            <person name="Schulz F."/>
            <person name="Piquer S."/>
            <person name="Porcel Sanchis D."/>
            <person name="Osborn A."/>
            <person name="Robinson D."/>
            <person name="Louie K.B."/>
            <person name="Bowen B.P."/>
            <person name="Bowers R."/>
            <person name="Lee J."/>
            <person name="Arnau Llombart V."/>
            <person name="Diaz Villanueva W."/>
            <person name="Gosliner T."/>
            <person name="Northen T."/>
            <person name="Cheng J.-F."/>
            <person name="Burkart M.D."/>
            <person name="Woyke T."/>
        </authorList>
    </citation>
    <scope>NUCLEOTIDE SEQUENCE</scope>
    <source>
        <strain evidence="11">Df01</strain>
    </source>
</reference>
<sequence length="358" mass="40811">MPELTFVLPHWLYWGSIFLLPLLLMLATRHFPARESASRKSLPLAYFFLLTGGLMGVHRLYLKSWLAAIFVALFVAIILCNQEARLTRNQHSVAHNDVVIAQFDLREAEEEEAEATITALRDDITTKTAIERKLAVTLDGWRSASYYLAILIFIILLWECFLLPRSVRLANVSQASPAPVLPEPEEETVVNNDFFSRTVSAINKFVGEFIAYWTLLAVFVFYYEVIARYIFNSPTTWAHESMYLMFGMQYLLAGGFCLREKAHVRVDVVYMHLSLRARAIADVVTSVFFFIFTGALLATGWIFFHDSFVIKEVSFTEWAIPHWPIKFALPLGGFLILLQGVVRLLSDIAALRRLDTGV</sequence>
<evidence type="ECO:0000256" key="6">
    <source>
        <dbReference type="ARBA" id="ARBA00022989"/>
    </source>
</evidence>